<dbReference type="RefSeq" id="WP_248861866.1">
    <property type="nucleotide sequence ID" value="NZ_CP086322.1"/>
</dbReference>
<evidence type="ECO:0000313" key="3">
    <source>
        <dbReference type="Proteomes" id="UP000830115"/>
    </source>
</evidence>
<reference evidence="2" key="1">
    <citation type="submission" date="2021-10" db="EMBL/GenBank/DDBJ databases">
        <title>Streptomyces nigrumlapis sp.nov.,an antimicrobial producing actinobacterium isolated from Black Gobi rocks.</title>
        <authorList>
            <person name="Wen Y."/>
            <person name="Zhang W."/>
            <person name="Liu X.G."/>
        </authorList>
    </citation>
    <scope>NUCLEOTIDE SEQUENCE</scope>
    <source>
        <strain evidence="2">ST13-2-2</strain>
    </source>
</reference>
<dbReference type="Proteomes" id="UP000830115">
    <property type="component" value="Chromosome"/>
</dbReference>
<gene>
    <name evidence="2" type="ORF">K9S39_03525</name>
</gene>
<keyword evidence="3" id="KW-1185">Reference proteome</keyword>
<accession>A0ABY4M002</accession>
<feature type="region of interest" description="Disordered" evidence="1">
    <location>
        <begin position="37"/>
        <end position="98"/>
    </location>
</feature>
<proteinExistence type="predicted"/>
<name>A0ABY4M002_9ACTN</name>
<feature type="compositionally biased region" description="Basic and acidic residues" evidence="1">
    <location>
        <begin position="66"/>
        <end position="77"/>
    </location>
</feature>
<protein>
    <submittedName>
        <fullName evidence="2">Uncharacterized protein</fullName>
    </submittedName>
</protein>
<dbReference type="EMBL" id="CP086322">
    <property type="protein sequence ID" value="UQA91074.1"/>
    <property type="molecule type" value="Genomic_DNA"/>
</dbReference>
<sequence>MDMPCGNAARSRIRGAVLAMLLLGCVFGAWAGGGSTMAEPMGHAAQSGPTAGTLEDGTGDAGHPCARQDERCPEGRVESNAYADAAASDHPTAADQPVQAAARLAPAPRFHAPPCPAGPFSLCVIRT</sequence>
<evidence type="ECO:0000313" key="2">
    <source>
        <dbReference type="EMBL" id="UQA91074.1"/>
    </source>
</evidence>
<organism evidence="2 3">
    <name type="scientific">Streptomyces halobius</name>
    <dbReference type="NCBI Taxonomy" id="2879846"/>
    <lineage>
        <taxon>Bacteria</taxon>
        <taxon>Bacillati</taxon>
        <taxon>Actinomycetota</taxon>
        <taxon>Actinomycetes</taxon>
        <taxon>Kitasatosporales</taxon>
        <taxon>Streptomycetaceae</taxon>
        <taxon>Streptomyces</taxon>
    </lineage>
</organism>
<feature type="compositionally biased region" description="Low complexity" evidence="1">
    <location>
        <begin position="81"/>
        <end position="95"/>
    </location>
</feature>
<evidence type="ECO:0000256" key="1">
    <source>
        <dbReference type="SAM" id="MobiDB-lite"/>
    </source>
</evidence>